<dbReference type="NCBIfam" id="TIGR01032">
    <property type="entry name" value="rplT_bact"/>
    <property type="match status" value="1"/>
</dbReference>
<dbReference type="PRINTS" id="PR00062">
    <property type="entry name" value="RIBOSOMALL20"/>
</dbReference>
<dbReference type="GO" id="GO:0019843">
    <property type="term" value="F:rRNA binding"/>
    <property type="evidence" value="ECO:0007669"/>
    <property type="project" value="UniProtKB-UniRule"/>
</dbReference>
<keyword evidence="4 7" id="KW-0689">Ribosomal protein</keyword>
<dbReference type="GeneID" id="27985133"/>
<dbReference type="HAMAP" id="MF_00382">
    <property type="entry name" value="Ribosomal_bL20"/>
    <property type="match status" value="1"/>
</dbReference>
<dbReference type="Pfam" id="PF00453">
    <property type="entry name" value="Ribosomal_L20"/>
    <property type="match status" value="1"/>
</dbReference>
<dbReference type="GO" id="GO:0003735">
    <property type="term" value="F:structural constituent of ribosome"/>
    <property type="evidence" value="ECO:0007669"/>
    <property type="project" value="InterPro"/>
</dbReference>
<sequence>MTRIKRGYVARKHRKNILKITSGFIGTHSKLFRTANQKALKSLVYSYKDRLKRKRNMRRLWICRINAIVREKNISYSNLMNLFYQNKILLNRKIIAQIAVLDKPCFDSIIEPLIKN</sequence>
<evidence type="ECO:0000256" key="3">
    <source>
        <dbReference type="ARBA" id="ARBA00022884"/>
    </source>
</evidence>
<dbReference type="PANTHER" id="PTHR10986">
    <property type="entry name" value="39S RIBOSOMAL PROTEIN L20"/>
    <property type="match status" value="1"/>
</dbReference>
<keyword evidence="3 7" id="KW-0694">RNA-binding</keyword>
<dbReference type="RefSeq" id="YP_009258684.1">
    <property type="nucleotide sequence ID" value="NC_030358.1"/>
</dbReference>
<evidence type="ECO:0000256" key="1">
    <source>
        <dbReference type="ARBA" id="ARBA00007698"/>
    </source>
</evidence>
<keyword evidence="10" id="KW-0150">Chloroplast</keyword>
<evidence type="ECO:0000256" key="4">
    <source>
        <dbReference type="ARBA" id="ARBA00022980"/>
    </source>
</evidence>
<dbReference type="PROSITE" id="PS00937">
    <property type="entry name" value="RIBOSOMAL_L20"/>
    <property type="match status" value="1"/>
</dbReference>
<keyword evidence="10" id="KW-0934">Plastid</keyword>
<evidence type="ECO:0000256" key="2">
    <source>
        <dbReference type="ARBA" id="ARBA00022730"/>
    </source>
</evidence>
<dbReference type="GO" id="GO:0005840">
    <property type="term" value="C:ribosome"/>
    <property type="evidence" value="ECO:0007669"/>
    <property type="project" value="UniProtKB-KW"/>
</dbReference>
<dbReference type="FunFam" id="1.10.1900.20:FF:000001">
    <property type="entry name" value="50S ribosomal protein L20"/>
    <property type="match status" value="1"/>
</dbReference>
<evidence type="ECO:0000256" key="6">
    <source>
        <dbReference type="ARBA" id="ARBA00035295"/>
    </source>
</evidence>
<dbReference type="InterPro" id="IPR005813">
    <property type="entry name" value="Ribosomal_bL20"/>
</dbReference>
<dbReference type="AlphaFoldDB" id="A0A191T5M6"/>
<accession>A0A191T5M6</accession>
<dbReference type="SUPFAM" id="SSF74731">
    <property type="entry name" value="Ribosomal protein L20"/>
    <property type="match status" value="1"/>
</dbReference>
<dbReference type="InterPro" id="IPR035566">
    <property type="entry name" value="Ribosomal_protein_bL20_C"/>
</dbReference>
<dbReference type="GO" id="GO:0000027">
    <property type="term" value="P:ribosomal large subunit assembly"/>
    <property type="evidence" value="ECO:0007669"/>
    <property type="project" value="UniProtKB-UniRule"/>
</dbReference>
<proteinExistence type="inferred from homology"/>
<geneLocation type="chloroplast" evidence="10"/>
<name>A0A191T5M6_COLSC</name>
<dbReference type="GO" id="GO:1990904">
    <property type="term" value="C:ribonucleoprotein complex"/>
    <property type="evidence" value="ECO:0007669"/>
    <property type="project" value="UniProtKB-KW"/>
</dbReference>
<dbReference type="CDD" id="cd07026">
    <property type="entry name" value="Ribosomal_L20"/>
    <property type="match status" value="1"/>
</dbReference>
<comment type="similarity">
    <text evidence="1 7 8">Belongs to the bacterial ribosomal protein bL20 family.</text>
</comment>
<organism evidence="10">
    <name type="scientific">Coleochaete scutata</name>
    <dbReference type="NCBI Taxonomy" id="3125"/>
    <lineage>
        <taxon>Eukaryota</taxon>
        <taxon>Viridiplantae</taxon>
        <taxon>Streptophyta</taxon>
        <taxon>Coleochaetophyceae</taxon>
        <taxon>Coleochaetales</taxon>
        <taxon>Coleochaetaceae</taxon>
        <taxon>Coleochaete</taxon>
    </lineage>
</organism>
<evidence type="ECO:0000256" key="8">
    <source>
        <dbReference type="RuleBase" id="RU000561"/>
    </source>
</evidence>
<keyword evidence="2 7" id="KW-0699">rRNA-binding</keyword>
<dbReference type="Gene3D" id="6.10.160.10">
    <property type="match status" value="1"/>
</dbReference>
<gene>
    <name evidence="7 10" type="primary">rpl20</name>
</gene>
<dbReference type="Gene3D" id="1.10.1900.20">
    <property type="entry name" value="Ribosomal protein L20"/>
    <property type="match status" value="1"/>
</dbReference>
<dbReference type="GO" id="GO:0009507">
    <property type="term" value="C:chloroplast"/>
    <property type="evidence" value="ECO:0007669"/>
    <property type="project" value="UniProtKB-SubCell"/>
</dbReference>
<comment type="subcellular location">
    <subcellularLocation>
        <location evidence="7">Plastid</location>
        <location evidence="7">Chloroplast</location>
    </subcellularLocation>
</comment>
<dbReference type="EMBL" id="KU646493">
    <property type="protein sequence ID" value="ANI25700.1"/>
    <property type="molecule type" value="Genomic_DNA"/>
</dbReference>
<keyword evidence="5 7" id="KW-0687">Ribonucleoprotein</keyword>
<comment type="function">
    <text evidence="7 9">Binds directly to 23S ribosomal RNA and is necessary for the in vitro assembly process of the 50S ribosomal subunit. It is not involved in the protein synthesizing functions of that subunit.</text>
</comment>
<evidence type="ECO:0000313" key="10">
    <source>
        <dbReference type="EMBL" id="ANI25700.1"/>
    </source>
</evidence>
<evidence type="ECO:0000256" key="5">
    <source>
        <dbReference type="ARBA" id="ARBA00023274"/>
    </source>
</evidence>
<reference evidence="10" key="1">
    <citation type="journal article" date="2016" name="Front. Plant Sci.">
        <title>Comparative Chloroplast Genome Analyses of Streptophyte Green Algae Uncover Major Structural Alterations in the Klebsormidiophyceae, Coleochaetophyceae and Zygnematophyceae.</title>
        <authorList>
            <person name="Lemieux C."/>
            <person name="Otis C."/>
            <person name="Turmel M."/>
        </authorList>
    </citation>
    <scope>NUCLEOTIDE SEQUENCE</scope>
</reference>
<evidence type="ECO:0000256" key="7">
    <source>
        <dbReference type="HAMAP-Rule" id="MF_00382"/>
    </source>
</evidence>
<dbReference type="InterPro" id="IPR049946">
    <property type="entry name" value="RIBOSOMAL_L20_CS"/>
</dbReference>
<protein>
    <recommendedName>
        <fullName evidence="6 7">Large ribosomal subunit protein bL20c</fullName>
    </recommendedName>
</protein>
<evidence type="ECO:0000256" key="9">
    <source>
        <dbReference type="RuleBase" id="RU004311"/>
    </source>
</evidence>
<dbReference type="GO" id="GO:0006412">
    <property type="term" value="P:translation"/>
    <property type="evidence" value="ECO:0007669"/>
    <property type="project" value="InterPro"/>
</dbReference>